<evidence type="ECO:0000313" key="2">
    <source>
        <dbReference type="Proteomes" id="UP000217561"/>
    </source>
</evidence>
<protein>
    <submittedName>
        <fullName evidence="1">DUF2508 domain-containing protein</fullName>
    </submittedName>
</protein>
<proteinExistence type="predicted"/>
<dbReference type="EMBL" id="NSGH01000009">
    <property type="protein sequence ID" value="PBB05821.1"/>
    <property type="molecule type" value="Genomic_DNA"/>
</dbReference>
<dbReference type="Pfam" id="PF10704">
    <property type="entry name" value="DUF2508"/>
    <property type="match status" value="1"/>
</dbReference>
<gene>
    <name evidence="1" type="ORF">CKW00_07440</name>
</gene>
<comment type="caution">
    <text evidence="1">The sequence shown here is derived from an EMBL/GenBank/DDBJ whole genome shotgun (WGS) entry which is preliminary data.</text>
</comment>
<dbReference type="InterPro" id="IPR019644">
    <property type="entry name" value="DUF2508"/>
</dbReference>
<name>A0ABX4HRI5_9BACI</name>
<evidence type="ECO:0000313" key="1">
    <source>
        <dbReference type="EMBL" id="PBB05821.1"/>
    </source>
</evidence>
<keyword evidence="2" id="KW-1185">Reference proteome</keyword>
<reference evidence="1 2" key="1">
    <citation type="submission" date="2017-08" db="EMBL/GenBank/DDBJ databases">
        <title>Salimicrobium alkalisoli sp. nov., isolated from saline alkaline soil.</title>
        <authorList>
            <person name="Zhang G."/>
            <person name="Xiong Q."/>
        </authorList>
    </citation>
    <scope>NUCLEOTIDE SEQUENCE [LARGE SCALE GENOMIC DNA]</scope>
    <source>
        <strain evidence="1 2">WN024</strain>
    </source>
</reference>
<sequence length="102" mass="12263">MGCRSAGTSNTRTKLLFPKRWKEDGSSESEGCLMFNRKRKRKREEKRLIESIGRAHREWSELARLMEHNFHASEEEYRQITVAKAKYFYLLREAREREINVL</sequence>
<dbReference type="Proteomes" id="UP000217561">
    <property type="component" value="Unassembled WGS sequence"/>
</dbReference>
<accession>A0ABX4HRI5</accession>
<organism evidence="1 2">
    <name type="scientific">Salimicrobium humidisoli</name>
    <dbReference type="NCBI Taxonomy" id="2029857"/>
    <lineage>
        <taxon>Bacteria</taxon>
        <taxon>Bacillati</taxon>
        <taxon>Bacillota</taxon>
        <taxon>Bacilli</taxon>
        <taxon>Bacillales</taxon>
        <taxon>Bacillaceae</taxon>
        <taxon>Salimicrobium</taxon>
    </lineage>
</organism>